<dbReference type="GO" id="GO:0005783">
    <property type="term" value="C:endoplasmic reticulum"/>
    <property type="evidence" value="ECO:0007669"/>
    <property type="project" value="TreeGrafter"/>
</dbReference>
<evidence type="ECO:0000256" key="1">
    <source>
        <dbReference type="ARBA" id="ARBA00023186"/>
    </source>
</evidence>
<dbReference type="CDD" id="cd06257">
    <property type="entry name" value="DnaJ"/>
    <property type="match status" value="1"/>
</dbReference>
<protein>
    <recommendedName>
        <fullName evidence="3">J domain-containing protein</fullName>
    </recommendedName>
</protein>
<proteinExistence type="predicted"/>
<sequence length="248" mass="27888">MSDRVDLYATLGLTRGAKPNEIRTAYKRLAMQYHPDKNPAGGDKFKAVCEAYRILNDPEQKAIYDSGAQRPSLRDLQRELNRELAGRELHDWVSDLMRAEREAQQQRADFERRRRAEMQRRADFDREYGGKRSAPAPRGPGALGPGGPRWRNGCVDTPELADPMPFAPKPPGQAAGGTAVPEASPPQGPRESGARPQHSDSLKRHFMKEYRMKKKDPMSKVPDPMFVESFKSCSRFTDASFRGCGDLD</sequence>
<feature type="compositionally biased region" description="Basic and acidic residues" evidence="2">
    <location>
        <begin position="104"/>
        <end position="130"/>
    </location>
</feature>
<name>A0A7S4FQU2_9EUGL</name>
<gene>
    <name evidence="4" type="ORF">EGYM00163_LOCUS19769</name>
</gene>
<dbReference type="AlphaFoldDB" id="A0A7S4FQU2"/>
<evidence type="ECO:0000259" key="3">
    <source>
        <dbReference type="PROSITE" id="PS50076"/>
    </source>
</evidence>
<accession>A0A7S4FQU2</accession>
<feature type="region of interest" description="Disordered" evidence="2">
    <location>
        <begin position="104"/>
        <end position="202"/>
    </location>
</feature>
<dbReference type="SUPFAM" id="SSF46565">
    <property type="entry name" value="Chaperone J-domain"/>
    <property type="match status" value="1"/>
</dbReference>
<feature type="compositionally biased region" description="Low complexity" evidence="2">
    <location>
        <begin position="131"/>
        <end position="140"/>
    </location>
</feature>
<feature type="domain" description="J" evidence="3">
    <location>
        <begin position="6"/>
        <end position="68"/>
    </location>
</feature>
<dbReference type="Gene3D" id="1.10.287.110">
    <property type="entry name" value="DnaJ domain"/>
    <property type="match status" value="1"/>
</dbReference>
<evidence type="ECO:0000313" key="4">
    <source>
        <dbReference type="EMBL" id="CAE0808638.1"/>
    </source>
</evidence>
<dbReference type="SMART" id="SM00271">
    <property type="entry name" value="DnaJ"/>
    <property type="match status" value="1"/>
</dbReference>
<dbReference type="InterPro" id="IPR001623">
    <property type="entry name" value="DnaJ_domain"/>
</dbReference>
<dbReference type="PANTHER" id="PTHR44360:SF1">
    <property type="entry name" value="DNAJ HOMOLOG SUBFAMILY B MEMBER 9"/>
    <property type="match status" value="1"/>
</dbReference>
<evidence type="ECO:0000256" key="2">
    <source>
        <dbReference type="SAM" id="MobiDB-lite"/>
    </source>
</evidence>
<dbReference type="GO" id="GO:0051787">
    <property type="term" value="F:misfolded protein binding"/>
    <property type="evidence" value="ECO:0007669"/>
    <property type="project" value="TreeGrafter"/>
</dbReference>
<dbReference type="PRINTS" id="PR00625">
    <property type="entry name" value="JDOMAIN"/>
</dbReference>
<dbReference type="InterPro" id="IPR036869">
    <property type="entry name" value="J_dom_sf"/>
</dbReference>
<organism evidence="4">
    <name type="scientific">Eutreptiella gymnastica</name>
    <dbReference type="NCBI Taxonomy" id="73025"/>
    <lineage>
        <taxon>Eukaryota</taxon>
        <taxon>Discoba</taxon>
        <taxon>Euglenozoa</taxon>
        <taxon>Euglenida</taxon>
        <taxon>Spirocuta</taxon>
        <taxon>Euglenophyceae</taxon>
        <taxon>Eutreptiales</taxon>
        <taxon>Eutreptiaceae</taxon>
        <taxon>Eutreptiella</taxon>
    </lineage>
</organism>
<dbReference type="GO" id="GO:0036503">
    <property type="term" value="P:ERAD pathway"/>
    <property type="evidence" value="ECO:0007669"/>
    <property type="project" value="TreeGrafter"/>
</dbReference>
<dbReference type="PANTHER" id="PTHR44360">
    <property type="entry name" value="DNAJ HOMOLOG SUBFAMILY B MEMBER 9"/>
    <property type="match status" value="1"/>
</dbReference>
<reference evidence="4" key="1">
    <citation type="submission" date="2021-01" db="EMBL/GenBank/DDBJ databases">
        <authorList>
            <person name="Corre E."/>
            <person name="Pelletier E."/>
            <person name="Niang G."/>
            <person name="Scheremetjew M."/>
            <person name="Finn R."/>
            <person name="Kale V."/>
            <person name="Holt S."/>
            <person name="Cochrane G."/>
            <person name="Meng A."/>
            <person name="Brown T."/>
            <person name="Cohen L."/>
        </authorList>
    </citation>
    <scope>NUCLEOTIDE SEQUENCE</scope>
    <source>
        <strain evidence="4">CCMP1594</strain>
    </source>
</reference>
<keyword evidence="1" id="KW-0143">Chaperone</keyword>
<dbReference type="PROSITE" id="PS50076">
    <property type="entry name" value="DNAJ_2"/>
    <property type="match status" value="1"/>
</dbReference>
<dbReference type="EMBL" id="HBJA01055850">
    <property type="protein sequence ID" value="CAE0808638.1"/>
    <property type="molecule type" value="Transcribed_RNA"/>
</dbReference>
<dbReference type="GO" id="GO:0051087">
    <property type="term" value="F:protein-folding chaperone binding"/>
    <property type="evidence" value="ECO:0007669"/>
    <property type="project" value="TreeGrafter"/>
</dbReference>
<dbReference type="InterPro" id="IPR051948">
    <property type="entry name" value="Hsp70_co-chaperone_J-domain"/>
</dbReference>
<dbReference type="Pfam" id="PF00226">
    <property type="entry name" value="DnaJ"/>
    <property type="match status" value="1"/>
</dbReference>